<dbReference type="AlphaFoldDB" id="A0A067QQV8"/>
<dbReference type="InParanoid" id="A0A067QQV8"/>
<protein>
    <submittedName>
        <fullName evidence="1">Uncharacterized protein</fullName>
    </submittedName>
</protein>
<evidence type="ECO:0000313" key="2">
    <source>
        <dbReference type="Proteomes" id="UP000027265"/>
    </source>
</evidence>
<dbReference type="EMBL" id="KL197709">
    <property type="protein sequence ID" value="KDQ65056.1"/>
    <property type="molecule type" value="Genomic_DNA"/>
</dbReference>
<proteinExistence type="predicted"/>
<gene>
    <name evidence="1" type="ORF">JAAARDRAFT_75431</name>
</gene>
<organism evidence="1 2">
    <name type="scientific">Jaapia argillacea MUCL 33604</name>
    <dbReference type="NCBI Taxonomy" id="933084"/>
    <lineage>
        <taxon>Eukaryota</taxon>
        <taxon>Fungi</taxon>
        <taxon>Dikarya</taxon>
        <taxon>Basidiomycota</taxon>
        <taxon>Agaricomycotina</taxon>
        <taxon>Agaricomycetes</taxon>
        <taxon>Agaricomycetidae</taxon>
        <taxon>Jaapiales</taxon>
        <taxon>Jaapiaceae</taxon>
        <taxon>Jaapia</taxon>
    </lineage>
</organism>
<dbReference type="OrthoDB" id="3053652at2759"/>
<sequence>MSSAIDRRMATEPPIYHLPVEILAIIFTLGQSVDFPQREPKSGWDWDPSVRGSLSLVSRHFREIITNTPSLWSKIRWRLSSDPLAPPEEFLVLCLQRSASSHISWFISLHSCDKERANRLGQLVAAQLYRLRELHIHVVDFVVAFWVYAILRDYPAPVLEYYGISGRASYDFPIFSGGAPQLRSIDIVAYANVSPPPSKDPLPPFNTVTTLWINQPQRALSPELVSTLTASPVLTSLRLSVCDLNRSIVEARIPTLTHLIIEGGSVWPILLSIQAPALEVLSITDAEGFSDFYDMGPGTNKLPNLRSLSIRLFDWENFGDGIDHFTTSVFKQNTPLLAELSLYINPDDVVSVLDDLGCEGWPRLQSLSIPRDTPTSAIRTALQRRINAGQCIQQLIRGDLVHKVDSSHGSHLLVEQLDSDPIPAQRAQYQ</sequence>
<dbReference type="Gene3D" id="3.80.10.10">
    <property type="entry name" value="Ribonuclease Inhibitor"/>
    <property type="match status" value="1"/>
</dbReference>
<dbReference type="HOGENOM" id="CLU_020999_3_1_1"/>
<name>A0A067QQV8_9AGAM</name>
<reference evidence="2" key="1">
    <citation type="journal article" date="2014" name="Proc. Natl. Acad. Sci. U.S.A.">
        <title>Extensive sampling of basidiomycete genomes demonstrates inadequacy of the white-rot/brown-rot paradigm for wood decay fungi.</title>
        <authorList>
            <person name="Riley R."/>
            <person name="Salamov A.A."/>
            <person name="Brown D.W."/>
            <person name="Nagy L.G."/>
            <person name="Floudas D."/>
            <person name="Held B.W."/>
            <person name="Levasseur A."/>
            <person name="Lombard V."/>
            <person name="Morin E."/>
            <person name="Otillar R."/>
            <person name="Lindquist E.A."/>
            <person name="Sun H."/>
            <person name="LaButti K.M."/>
            <person name="Schmutz J."/>
            <person name="Jabbour D."/>
            <person name="Luo H."/>
            <person name="Baker S.E."/>
            <person name="Pisabarro A.G."/>
            <person name="Walton J.D."/>
            <person name="Blanchette R.A."/>
            <person name="Henrissat B."/>
            <person name="Martin F."/>
            <person name="Cullen D."/>
            <person name="Hibbett D.S."/>
            <person name="Grigoriev I.V."/>
        </authorList>
    </citation>
    <scope>NUCLEOTIDE SEQUENCE [LARGE SCALE GENOMIC DNA]</scope>
    <source>
        <strain evidence="2">MUCL 33604</strain>
    </source>
</reference>
<dbReference type="Gene3D" id="1.20.1280.50">
    <property type="match status" value="1"/>
</dbReference>
<dbReference type="InterPro" id="IPR032675">
    <property type="entry name" value="LRR_dom_sf"/>
</dbReference>
<accession>A0A067QQV8</accession>
<dbReference type="SUPFAM" id="SSF52047">
    <property type="entry name" value="RNI-like"/>
    <property type="match status" value="1"/>
</dbReference>
<keyword evidence="2" id="KW-1185">Reference proteome</keyword>
<dbReference type="Proteomes" id="UP000027265">
    <property type="component" value="Unassembled WGS sequence"/>
</dbReference>
<evidence type="ECO:0000313" key="1">
    <source>
        <dbReference type="EMBL" id="KDQ65056.1"/>
    </source>
</evidence>